<gene>
    <name evidence="6" type="ORF">EWE74_06755</name>
</gene>
<dbReference type="OrthoDB" id="7960583at2"/>
<dbReference type="GO" id="GO:0016020">
    <property type="term" value="C:membrane"/>
    <property type="evidence" value="ECO:0007669"/>
    <property type="project" value="UniProtKB-SubCell"/>
</dbReference>
<keyword evidence="7" id="KW-1185">Reference proteome</keyword>
<dbReference type="InterPro" id="IPR032808">
    <property type="entry name" value="DoxX"/>
</dbReference>
<evidence type="ECO:0000313" key="7">
    <source>
        <dbReference type="Proteomes" id="UP000292855"/>
    </source>
</evidence>
<comment type="subcellular location">
    <subcellularLocation>
        <location evidence="1">Membrane</location>
        <topology evidence="1">Multi-pass membrane protein</topology>
    </subcellularLocation>
</comment>
<sequence length="127" mass="14673">MKRRDKIIYWIATIWLSLGMVSTGIVQLIRMEEEVEKMNELGYPVYFLTIIGVWKILGVIAVLAPKLPLVKEWAYAGFFFLMTGAIFTHIAVGDEAMEYFGPSLLLVLTIVSWYFRPNERKIVILQK</sequence>
<evidence type="ECO:0000313" key="6">
    <source>
        <dbReference type="EMBL" id="RZF62495.1"/>
    </source>
</evidence>
<keyword evidence="2 5" id="KW-0812">Transmembrane</keyword>
<evidence type="ECO:0000256" key="2">
    <source>
        <dbReference type="ARBA" id="ARBA00022692"/>
    </source>
</evidence>
<feature type="transmembrane region" description="Helical" evidence="5">
    <location>
        <begin position="7"/>
        <end position="29"/>
    </location>
</feature>
<reference evidence="6 7" key="1">
    <citation type="submission" date="2019-02" db="EMBL/GenBank/DDBJ databases">
        <authorList>
            <person name="Li Y."/>
        </authorList>
    </citation>
    <scope>NUCLEOTIDE SEQUENCE [LARGE SCALE GENOMIC DNA]</scope>
    <source>
        <strain evidence="6 7">30C10-4-7</strain>
    </source>
</reference>
<keyword evidence="3 5" id="KW-1133">Transmembrane helix</keyword>
<dbReference type="PIRSF" id="PIRSF030066">
    <property type="entry name" value="UCP030066"/>
    <property type="match status" value="1"/>
</dbReference>
<protein>
    <submittedName>
        <fullName evidence="6">DoxX family protein</fullName>
    </submittedName>
</protein>
<evidence type="ECO:0000256" key="3">
    <source>
        <dbReference type="ARBA" id="ARBA00022989"/>
    </source>
</evidence>
<feature type="transmembrane region" description="Helical" evidence="5">
    <location>
        <begin position="99"/>
        <end position="115"/>
    </location>
</feature>
<feature type="transmembrane region" description="Helical" evidence="5">
    <location>
        <begin position="41"/>
        <end position="64"/>
    </location>
</feature>
<dbReference type="Pfam" id="PF13564">
    <property type="entry name" value="DoxX_2"/>
    <property type="match status" value="1"/>
</dbReference>
<evidence type="ECO:0000256" key="4">
    <source>
        <dbReference type="ARBA" id="ARBA00023136"/>
    </source>
</evidence>
<dbReference type="RefSeq" id="WP_130140721.1">
    <property type="nucleotide sequence ID" value="NZ_SGIT01000001.1"/>
</dbReference>
<dbReference type="AlphaFoldDB" id="A0A4Q6XRW0"/>
<dbReference type="InterPro" id="IPR016944">
    <property type="entry name" value="UCP030066"/>
</dbReference>
<name>A0A4Q6XRW0_9SPHI</name>
<comment type="caution">
    <text evidence="6">The sequence shown here is derived from an EMBL/GenBank/DDBJ whole genome shotgun (WGS) entry which is preliminary data.</text>
</comment>
<feature type="transmembrane region" description="Helical" evidence="5">
    <location>
        <begin position="73"/>
        <end position="93"/>
    </location>
</feature>
<accession>A0A4Q6XRW0</accession>
<dbReference type="Proteomes" id="UP000292855">
    <property type="component" value="Unassembled WGS sequence"/>
</dbReference>
<proteinExistence type="predicted"/>
<evidence type="ECO:0000256" key="5">
    <source>
        <dbReference type="SAM" id="Phobius"/>
    </source>
</evidence>
<evidence type="ECO:0000256" key="1">
    <source>
        <dbReference type="ARBA" id="ARBA00004141"/>
    </source>
</evidence>
<organism evidence="6 7">
    <name type="scientific">Sphingobacterium corticibacterium</name>
    <dbReference type="NCBI Taxonomy" id="2484746"/>
    <lineage>
        <taxon>Bacteria</taxon>
        <taxon>Pseudomonadati</taxon>
        <taxon>Bacteroidota</taxon>
        <taxon>Sphingobacteriia</taxon>
        <taxon>Sphingobacteriales</taxon>
        <taxon>Sphingobacteriaceae</taxon>
        <taxon>Sphingobacterium</taxon>
    </lineage>
</organism>
<dbReference type="EMBL" id="SGIT01000001">
    <property type="protein sequence ID" value="RZF62495.1"/>
    <property type="molecule type" value="Genomic_DNA"/>
</dbReference>
<keyword evidence="4 5" id="KW-0472">Membrane</keyword>